<evidence type="ECO:0000313" key="9">
    <source>
        <dbReference type="EMBL" id="APF19983.1"/>
    </source>
</evidence>
<dbReference type="EMBL" id="CP018099">
    <property type="protein sequence ID" value="APF19983.1"/>
    <property type="molecule type" value="Genomic_DNA"/>
</dbReference>
<dbReference type="EMBL" id="CM001402">
    <property type="protein sequence ID" value="EHO40071.1"/>
    <property type="molecule type" value="Genomic_DNA"/>
</dbReference>
<evidence type="ECO:0000256" key="5">
    <source>
        <dbReference type="ARBA" id="ARBA00023273"/>
    </source>
</evidence>
<gene>
    <name evidence="9" type="ORF">Cabys_3235</name>
    <name evidence="10" type="ORF">Calab_0426</name>
</gene>
<dbReference type="InterPro" id="IPR011050">
    <property type="entry name" value="Pectin_lyase_fold/virulence"/>
</dbReference>
<dbReference type="PaxDb" id="880073-Calab_0426"/>
<evidence type="ECO:0000313" key="10">
    <source>
        <dbReference type="EMBL" id="EHO40071.1"/>
    </source>
</evidence>
<dbReference type="InterPro" id="IPR033305">
    <property type="entry name" value="Hydin-like"/>
</dbReference>
<dbReference type="NCBIfam" id="NF012200">
    <property type="entry name" value="choice_anch_D"/>
    <property type="match status" value="8"/>
</dbReference>
<dbReference type="InterPro" id="IPR025965">
    <property type="entry name" value="FlgD/Vpr_Ig-like"/>
</dbReference>
<dbReference type="eggNOG" id="COG1361">
    <property type="taxonomic scope" value="Bacteria"/>
</dbReference>
<feature type="domain" description="FlgD/Vpr Ig-like" evidence="7">
    <location>
        <begin position="1645"/>
        <end position="1710"/>
    </location>
</feature>
<dbReference type="PANTHER" id="PTHR23053">
    <property type="entry name" value="DLEC1 DELETED IN LUNG AND ESOPHAGEAL CANCER 1"/>
    <property type="match status" value="1"/>
</dbReference>
<evidence type="ECO:0000259" key="6">
    <source>
        <dbReference type="Pfam" id="PF13229"/>
    </source>
</evidence>
<dbReference type="STRING" id="880073.Cabys_3235"/>
<dbReference type="NCBIfam" id="TIGR04183">
    <property type="entry name" value="Por_Secre_tail"/>
    <property type="match status" value="1"/>
</dbReference>
<dbReference type="InterPro" id="IPR026444">
    <property type="entry name" value="Secre_tail"/>
</dbReference>
<dbReference type="HOGENOM" id="CLU_240200_0_0_0"/>
<evidence type="ECO:0000313" key="12">
    <source>
        <dbReference type="Proteomes" id="UP000183868"/>
    </source>
</evidence>
<evidence type="ECO:0000313" key="11">
    <source>
        <dbReference type="Proteomes" id="UP000004671"/>
    </source>
</evidence>
<dbReference type="Pfam" id="PF22544">
    <property type="entry name" value="HYDIN_VesB_CFA65-like_Ig"/>
    <property type="match status" value="2"/>
</dbReference>
<dbReference type="PANTHER" id="PTHR23053:SF0">
    <property type="entry name" value="HYDROCEPHALUS-INDUCING PROTEIN HOMOLOG"/>
    <property type="match status" value="1"/>
</dbReference>
<feature type="domain" description="HYDIN/VesB/CFA65-like Ig-like" evidence="8">
    <location>
        <begin position="452"/>
        <end position="545"/>
    </location>
</feature>
<keyword evidence="3" id="KW-0963">Cytoplasm</keyword>
<dbReference type="eggNOG" id="COG2374">
    <property type="taxonomic scope" value="Bacteria"/>
</dbReference>
<dbReference type="GO" id="GO:0005737">
    <property type="term" value="C:cytoplasm"/>
    <property type="evidence" value="ECO:0007669"/>
    <property type="project" value="UniProtKB-SubCell"/>
</dbReference>
<dbReference type="KEGG" id="caby:Cabys_3235"/>
<dbReference type="eggNOG" id="COG1470">
    <property type="taxonomic scope" value="Bacteria"/>
</dbReference>
<proteinExistence type="predicted"/>
<dbReference type="InParanoid" id="H1XQX7"/>
<evidence type="ECO:0000259" key="7">
    <source>
        <dbReference type="Pfam" id="PF13860"/>
    </source>
</evidence>
<dbReference type="Proteomes" id="UP000183868">
    <property type="component" value="Chromosome"/>
</dbReference>
<organism evidence="10 11">
    <name type="scientific">Caldithrix abyssi DSM 13497</name>
    <dbReference type="NCBI Taxonomy" id="880073"/>
    <lineage>
        <taxon>Bacteria</taxon>
        <taxon>Pseudomonadati</taxon>
        <taxon>Calditrichota</taxon>
        <taxon>Calditrichia</taxon>
        <taxon>Calditrichales</taxon>
        <taxon>Calditrichaceae</taxon>
        <taxon>Caldithrix</taxon>
    </lineage>
</organism>
<evidence type="ECO:0000256" key="1">
    <source>
        <dbReference type="ARBA" id="ARBA00004138"/>
    </source>
</evidence>
<dbReference type="InterPro" id="IPR013783">
    <property type="entry name" value="Ig-like_fold"/>
</dbReference>
<reference evidence="9 12" key="2">
    <citation type="submission" date="2016-11" db="EMBL/GenBank/DDBJ databases">
        <title>Genomic analysis of Caldithrix abyssi and proposal of a novel bacterial phylum Caldithrichaeota.</title>
        <authorList>
            <person name="Kublanov I."/>
            <person name="Sigalova O."/>
            <person name="Gavrilov S."/>
            <person name="Lebedinsky A."/>
            <person name="Ivanova N."/>
            <person name="Daum C."/>
            <person name="Reddy T."/>
            <person name="Klenk H.P."/>
            <person name="Goker M."/>
            <person name="Reva O."/>
            <person name="Miroshnichenko M."/>
            <person name="Kyprides N."/>
            <person name="Woyke T."/>
            <person name="Gelfand M."/>
        </authorList>
    </citation>
    <scope>NUCLEOTIDE SEQUENCE [LARGE SCALE GENOMIC DNA]</scope>
    <source>
        <strain evidence="9 12">LF13</strain>
    </source>
</reference>
<comment type="subcellular location">
    <subcellularLocation>
        <location evidence="1">Cell projection</location>
        <location evidence="1">Cilium</location>
    </subcellularLocation>
    <subcellularLocation>
        <location evidence="2">Cytoplasm</location>
    </subcellularLocation>
</comment>
<feature type="domain" description="HYDIN/VesB/CFA65-like Ig-like" evidence="8">
    <location>
        <begin position="1098"/>
        <end position="1191"/>
    </location>
</feature>
<dbReference type="Pfam" id="PF13229">
    <property type="entry name" value="Beta_helix"/>
    <property type="match status" value="1"/>
</dbReference>
<reference evidence="10 11" key="1">
    <citation type="submission" date="2011-09" db="EMBL/GenBank/DDBJ databases">
        <title>The permanent draft genome of Caldithrix abyssi DSM 13497.</title>
        <authorList>
            <consortium name="US DOE Joint Genome Institute (JGI-PGF)"/>
            <person name="Lucas S."/>
            <person name="Han J."/>
            <person name="Lapidus A."/>
            <person name="Bruce D."/>
            <person name="Goodwin L."/>
            <person name="Pitluck S."/>
            <person name="Peters L."/>
            <person name="Kyrpides N."/>
            <person name="Mavromatis K."/>
            <person name="Ivanova N."/>
            <person name="Mikhailova N."/>
            <person name="Chertkov O."/>
            <person name="Detter J.C."/>
            <person name="Tapia R."/>
            <person name="Han C."/>
            <person name="Land M."/>
            <person name="Hauser L."/>
            <person name="Markowitz V."/>
            <person name="Cheng J.-F."/>
            <person name="Hugenholtz P."/>
            <person name="Woyke T."/>
            <person name="Wu D."/>
            <person name="Spring S."/>
            <person name="Brambilla E."/>
            <person name="Klenk H.-P."/>
            <person name="Eisen J.A."/>
        </authorList>
    </citation>
    <scope>NUCLEOTIDE SEQUENCE [LARGE SCALE GENOMIC DNA]</scope>
    <source>
        <strain evidence="10 11">DSM 13497</strain>
    </source>
</reference>
<evidence type="ECO:0000256" key="3">
    <source>
        <dbReference type="ARBA" id="ARBA00022490"/>
    </source>
</evidence>
<protein>
    <submittedName>
        <fullName evidence="9">Por secretion system C-terminal sorting domain-containing protein</fullName>
    </submittedName>
</protein>
<dbReference type="InterPro" id="IPR012334">
    <property type="entry name" value="Pectin_lyas_fold"/>
</dbReference>
<dbReference type="InterPro" id="IPR039448">
    <property type="entry name" value="Beta_helix"/>
</dbReference>
<dbReference type="Gene3D" id="2.60.40.4070">
    <property type="match status" value="1"/>
</dbReference>
<dbReference type="Proteomes" id="UP000004671">
    <property type="component" value="Chromosome"/>
</dbReference>
<dbReference type="OrthoDB" id="8901262at2"/>
<dbReference type="Gene3D" id="2.160.20.10">
    <property type="entry name" value="Single-stranded right-handed beta-helix, Pectin lyase-like"/>
    <property type="match status" value="1"/>
</dbReference>
<dbReference type="eggNOG" id="COG4733">
    <property type="taxonomic scope" value="Bacteria"/>
</dbReference>
<dbReference type="RefSeq" id="WP_006926988.1">
    <property type="nucleotide sequence ID" value="NZ_CM001402.1"/>
</dbReference>
<dbReference type="Gene3D" id="2.60.40.10">
    <property type="entry name" value="Immunoglobulins"/>
    <property type="match status" value="8"/>
</dbReference>
<sequence precursor="true">MRVTNLLFVFLLSISVVQTARGQKQVAGLIDGETWSVAQSPIHVTGNLDVLQLTIEAGVTVLFEGNYRMKILGVLNAAGTEQDSIVFEAAESNVAGWAGLYFNNASANSTLSYCRVSDVTANPALQISGTDLIVKHTVIKHNEALGLNVANSVVTLERCNILNNGQTGILTDNNGRVELIACRIFSNGDRGLETNQGQITARNSLIAFNAEEGILLSATGDALECVNSVVAYNGKEGIVNIGGTHTVKNSIIYFNSAVQQIATVSGSGEVSYSAVEQLISGVGNIMQDPQFASTQDFTLGASSPAIDAGDPSTVFEDRYFPPSLGGQRNDMGAYGGPYARKWYPPLFSTPDTLDFGNVSLGDSLTLVLTIKNYSDDVLTIQQIVLSGADQSYFSIDGAFNNVNLPMADSLLVPVIFHPTQTSSLPLTANLQIDTNLGQKQTPLVGMVVMPNILILSDALDFGGQAVSQVDSQQVKIFNTGTDTLFIDSLKSNTSSFSATLSQNELPPYSGDYISLMVYFHPDTIGAILDTLRIFSNDPDDSVRSIYLSGEGLAPVLKTDTDSIAFDSVLIFSDSLRQIEIRNQGNTALTIHSMAFINQDSRFTVDFTSEVEIEAQGSPLAVDVRFTPDSTRFYSDTLLIASDDPFSPLVRIPVTGAGIAALVRLPVERVDFGQLTMPDDSLTRLTIRNGGNIDLQIKSMTIVGDDAGSFSWWKVGGDLIIAPQNDSLSIYLRCLPQRSGALNAALKIVSNDALNPEFQLPLAAFVKAAELTFEPDSVRFDSVMLFDQKTQIVKIFNRGDYQLFIDSLSVTLPQNSDLTITAFNVPKILQPQVDTLSFPVSFFPQKAGWQEASVKIYSNDPFRNPRVLTIRALGVEPVLQALTDTLDFGRYSLYRQPVQSLFLKNTGNAPVVIDSIVLSNPAVFSLVEPTPQRIAAGADPLPLNIRFTPQDVGRFESDLTIYWNNPYHQPYVLRLIGEADSVHFTVQPMLDFGKQIIHSDAQQTLEMRNNSRVVFYVDSIRLSGPNSDAFSLPDFDFPLALNPEDSLLTFKITYRPQQTGLHLAQLQIYSQDLAQRQLSVNLRGVALYSSAAPLFISSLNDTCDFGAIFVQESGVRSFSLFNLGNGVLMIDSSQISGAQASAFGLKSALNNLTIAADDSLTSLQITFNPTAAGSYSAALIIYSNDPERSPFTIPLLGRGKIDPTPAQVNFEPDSLRLVLGEQSTVRFAITDDSTAIRSALLYLRPGAGDEYQTLPLQFSPDTGWTAHIPADWITVTGLEAYFEIEHGGRKTIFPENGAQNPLYFTVQIPEIQFPYFTRKEKYQMISLPFVTDRSLADLFTDDLGAYDAEKYRLFDWDAQQLKFVEQKQLETVLPPGKALYLIARDSLQLDAGDLQSVPTNVNFEIPVASGWNMIANPFPFPVAWQEVTQNWPGAPVLYYYTGTGWIIANVLEPYKGYAVKISDKTAVAIPPSPAQNTLARAAILTDLDWQVQLTARSGFYEDEVNFVGACSTTDGHSETALVPEPPTIGSFVSLYFENDDSQKMAADIRPAGEEGYQFDFKVNWNTGLAAYVNIKPDSLPEGWTWKLVSPTGRLCYSELPAKLSSPGVRLRLIVGSADFVQKKSEEFLPVPEQFQLSQNFPNPFNQSTTFKLQLPEADRLTIEIFDINGRRVKTLVKNYKFEAGYHQFKWNGKNNGNSVVASGMYILRLKGAKYSAVKKIILQK</sequence>
<evidence type="ECO:0000256" key="4">
    <source>
        <dbReference type="ARBA" id="ARBA00023069"/>
    </source>
</evidence>
<dbReference type="Pfam" id="PF13860">
    <property type="entry name" value="FlgD_ig"/>
    <property type="match status" value="1"/>
</dbReference>
<keyword evidence="4" id="KW-0969">Cilium</keyword>
<keyword evidence="5" id="KW-0966">Cell projection</keyword>
<evidence type="ECO:0000259" key="8">
    <source>
        <dbReference type="Pfam" id="PF22544"/>
    </source>
</evidence>
<keyword evidence="11" id="KW-1185">Reference proteome</keyword>
<accession>H1XQX7</accession>
<feature type="domain" description="Right handed beta helix" evidence="6">
    <location>
        <begin position="99"/>
        <end position="250"/>
    </location>
</feature>
<evidence type="ECO:0000256" key="2">
    <source>
        <dbReference type="ARBA" id="ARBA00004496"/>
    </source>
</evidence>
<name>H1XQX7_CALAY</name>
<dbReference type="InterPro" id="IPR053879">
    <property type="entry name" value="HYDIN_VesB_CFA65-like_Ig"/>
</dbReference>
<dbReference type="SUPFAM" id="SSF51126">
    <property type="entry name" value="Pectin lyase-like"/>
    <property type="match status" value="1"/>
</dbReference>